<dbReference type="GO" id="GO:0000462">
    <property type="term" value="P:maturation of SSU-rRNA from tricistronic rRNA transcript (SSU-rRNA, 5.8S rRNA, LSU-rRNA)"/>
    <property type="evidence" value="ECO:0007669"/>
    <property type="project" value="TreeGrafter"/>
</dbReference>
<accession>A0A3Q0JH78</accession>
<evidence type="ECO:0000313" key="8">
    <source>
        <dbReference type="Proteomes" id="UP000079169"/>
    </source>
</evidence>
<dbReference type="AlphaFoldDB" id="A0A3Q0JH78"/>
<dbReference type="STRING" id="121845.A0A3Q0JH78"/>
<dbReference type="Pfam" id="PF00400">
    <property type="entry name" value="WD40"/>
    <property type="match status" value="1"/>
</dbReference>
<dbReference type="InterPro" id="IPR001680">
    <property type="entry name" value="WD40_rpt"/>
</dbReference>
<evidence type="ECO:0000256" key="1">
    <source>
        <dbReference type="ARBA" id="ARBA00004604"/>
    </source>
</evidence>
<dbReference type="InterPro" id="IPR040315">
    <property type="entry name" value="WDR46/Utp7"/>
</dbReference>
<feature type="non-terminal residue" evidence="9">
    <location>
        <position position="365"/>
    </location>
</feature>
<keyword evidence="2" id="KW-0698">rRNA processing</keyword>
<evidence type="ECO:0000256" key="5">
    <source>
        <dbReference type="ARBA" id="ARBA00023242"/>
    </source>
</evidence>
<dbReference type="SMART" id="SM00320">
    <property type="entry name" value="WD40"/>
    <property type="match status" value="4"/>
</dbReference>
<proteinExistence type="predicted"/>
<keyword evidence="4" id="KW-0677">Repeat</keyword>
<dbReference type="FunFam" id="2.130.10.10:FF:000378">
    <property type="entry name" value="U3 small nucleolar RNA-associated protein 7"/>
    <property type="match status" value="1"/>
</dbReference>
<dbReference type="Proteomes" id="UP000079169">
    <property type="component" value="Unplaced"/>
</dbReference>
<dbReference type="GeneID" id="103521100"/>
<dbReference type="PaxDb" id="121845-A0A3Q0JH78"/>
<protein>
    <submittedName>
        <fullName evidence="9">WD repeat-containing protein 46</fullName>
    </submittedName>
</protein>
<reference evidence="9" key="1">
    <citation type="submission" date="2025-08" db="UniProtKB">
        <authorList>
            <consortium name="RefSeq"/>
        </authorList>
    </citation>
    <scope>IDENTIFICATION</scope>
</reference>
<dbReference type="PROSITE" id="PS00678">
    <property type="entry name" value="WD_REPEATS_1"/>
    <property type="match status" value="1"/>
</dbReference>
<dbReference type="Gene3D" id="2.130.10.10">
    <property type="entry name" value="YVTN repeat-like/Quinoprotein amine dehydrogenase"/>
    <property type="match status" value="2"/>
</dbReference>
<organism evidence="8 9">
    <name type="scientific">Diaphorina citri</name>
    <name type="common">Asian citrus psyllid</name>
    <dbReference type="NCBI Taxonomy" id="121845"/>
    <lineage>
        <taxon>Eukaryota</taxon>
        <taxon>Metazoa</taxon>
        <taxon>Ecdysozoa</taxon>
        <taxon>Arthropoda</taxon>
        <taxon>Hexapoda</taxon>
        <taxon>Insecta</taxon>
        <taxon>Pterygota</taxon>
        <taxon>Neoptera</taxon>
        <taxon>Paraneoptera</taxon>
        <taxon>Hemiptera</taxon>
        <taxon>Sternorrhyncha</taxon>
        <taxon>Psylloidea</taxon>
        <taxon>Psyllidae</taxon>
        <taxon>Diaphorininae</taxon>
        <taxon>Diaphorina</taxon>
    </lineage>
</organism>
<dbReference type="InterPro" id="IPR019775">
    <property type="entry name" value="WD40_repeat_CS"/>
</dbReference>
<evidence type="ECO:0000256" key="3">
    <source>
        <dbReference type="ARBA" id="ARBA00022574"/>
    </source>
</evidence>
<feature type="compositionally biased region" description="Basic residues" evidence="7">
    <location>
        <begin position="1"/>
        <end position="12"/>
    </location>
</feature>
<evidence type="ECO:0000256" key="6">
    <source>
        <dbReference type="PROSITE-ProRule" id="PRU00221"/>
    </source>
</evidence>
<gene>
    <name evidence="9" type="primary">LOC103521100</name>
</gene>
<dbReference type="PANTHER" id="PTHR14085">
    <property type="entry name" value="WD-REPEAT PROTEIN BING4"/>
    <property type="match status" value="1"/>
</dbReference>
<feature type="repeat" description="WD" evidence="6">
    <location>
        <begin position="293"/>
        <end position="328"/>
    </location>
</feature>
<dbReference type="GO" id="GO:0030686">
    <property type="term" value="C:90S preribosome"/>
    <property type="evidence" value="ECO:0007669"/>
    <property type="project" value="TreeGrafter"/>
</dbReference>
<dbReference type="KEGG" id="dci:103521100"/>
<sequence>MARFQPKNKSKPSKPSVEPTIPNKRRDKQQLKKFEAQKKHVEELASIVKTEAKVIRFPDKFERKKRTETFADGPEQIDIRAPKRGKSDADAVDEEKFLKHADDNERTCQYSQHDIAKNVDITAMTKQFDLDLQFGIYRMNYTKNGRHLLLGGKRGHVAAFDWVRKTLACEMNVMEEVYDIKWLHLETMFAVAQKDWVYIYDNQGIELHCLKVLNKVTRMEFLPYHFLLATASEEGYLSWLDTSIGKIVSDFSAKKGKLSVMTQNPYNACICLGHRNGTVTMWSPTVQKPLASLLCHKAGIQSVAVNHTGTYMATSAGDSQLRIWDVRNLEGPLNTFRTRTPINNLAFSQRGLLATSRGNIVEVRT</sequence>
<dbReference type="PROSITE" id="PS50082">
    <property type="entry name" value="WD_REPEATS_2"/>
    <property type="match status" value="1"/>
</dbReference>
<keyword evidence="5" id="KW-0539">Nucleus</keyword>
<dbReference type="PROSITE" id="PS50294">
    <property type="entry name" value="WD_REPEATS_REGION"/>
    <property type="match status" value="1"/>
</dbReference>
<name>A0A3Q0JH78_DIACI</name>
<dbReference type="InterPro" id="IPR036322">
    <property type="entry name" value="WD40_repeat_dom_sf"/>
</dbReference>
<feature type="region of interest" description="Disordered" evidence="7">
    <location>
        <begin position="1"/>
        <end position="31"/>
    </location>
</feature>
<evidence type="ECO:0000313" key="9">
    <source>
        <dbReference type="RefSeq" id="XP_026687729.1"/>
    </source>
</evidence>
<comment type="subcellular location">
    <subcellularLocation>
        <location evidence="1">Nucleus</location>
        <location evidence="1">Nucleolus</location>
    </subcellularLocation>
</comment>
<keyword evidence="8" id="KW-1185">Reference proteome</keyword>
<evidence type="ECO:0000256" key="7">
    <source>
        <dbReference type="SAM" id="MobiDB-lite"/>
    </source>
</evidence>
<dbReference type="PANTHER" id="PTHR14085:SF3">
    <property type="entry name" value="WD REPEAT-CONTAINING PROTEIN 46"/>
    <property type="match status" value="1"/>
</dbReference>
<dbReference type="InterPro" id="IPR015943">
    <property type="entry name" value="WD40/YVTN_repeat-like_dom_sf"/>
</dbReference>
<keyword evidence="3 6" id="KW-0853">WD repeat</keyword>
<dbReference type="RefSeq" id="XP_026687729.1">
    <property type="nucleotide sequence ID" value="XM_026831928.1"/>
</dbReference>
<evidence type="ECO:0000256" key="2">
    <source>
        <dbReference type="ARBA" id="ARBA00022552"/>
    </source>
</evidence>
<evidence type="ECO:0000256" key="4">
    <source>
        <dbReference type="ARBA" id="ARBA00022737"/>
    </source>
</evidence>
<dbReference type="GO" id="GO:0032040">
    <property type="term" value="C:small-subunit processome"/>
    <property type="evidence" value="ECO:0007669"/>
    <property type="project" value="TreeGrafter"/>
</dbReference>
<dbReference type="SUPFAM" id="SSF50978">
    <property type="entry name" value="WD40 repeat-like"/>
    <property type="match status" value="1"/>
</dbReference>